<keyword evidence="6" id="KW-0012">Acyltransferase</keyword>
<protein>
    <recommendedName>
        <fullName evidence="1">protein acetyllysine N-acetyltransferase</fullName>
        <ecNumber evidence="1">2.3.1.286</ecNumber>
    </recommendedName>
</protein>
<dbReference type="GO" id="GO:0017136">
    <property type="term" value="F:histone deacetylase activity, NAD-dependent"/>
    <property type="evidence" value="ECO:0007669"/>
    <property type="project" value="TreeGrafter"/>
</dbReference>
<keyword evidence="2 6" id="KW-0808">Transferase</keyword>
<dbReference type="Pfam" id="PF02146">
    <property type="entry name" value="SIR2"/>
    <property type="match status" value="1"/>
</dbReference>
<evidence type="ECO:0000256" key="3">
    <source>
        <dbReference type="ARBA" id="ARBA00023027"/>
    </source>
</evidence>
<organism evidence="6 9">
    <name type="scientific">Aerococcus mictus</name>
    <dbReference type="NCBI Taxonomy" id="2976810"/>
    <lineage>
        <taxon>Bacteria</taxon>
        <taxon>Bacillati</taxon>
        <taxon>Bacillota</taxon>
        <taxon>Bacilli</taxon>
        <taxon>Lactobacillales</taxon>
        <taxon>Aerococcaceae</taxon>
        <taxon>Aerococcus</taxon>
    </lineage>
</organism>
<dbReference type="InterPro" id="IPR026591">
    <property type="entry name" value="Sirtuin_cat_small_dom_sf"/>
</dbReference>
<accession>A0A1E9PID6</accession>
<feature type="domain" description="Deacetylase sirtuin-type" evidence="5">
    <location>
        <begin position="1"/>
        <end position="248"/>
    </location>
</feature>
<dbReference type="InterPro" id="IPR003000">
    <property type="entry name" value="Sirtuin"/>
</dbReference>
<dbReference type="AlphaFoldDB" id="A0A1E9PID6"/>
<reference evidence="7 8" key="1">
    <citation type="journal article" date="2020" name="J. Bacteriol.">
        <title>Aerococcus urinae Isolated from Women with Lower Urinary Tract Symptoms: In Vitro Aggregation and Genome Analysis.</title>
        <authorList>
            <person name="Hilt E.E."/>
            <person name="Putonti C."/>
            <person name="Thomas-White K."/>
            <person name="Lewis A.L."/>
            <person name="Visick K.L."/>
            <person name="Gilbert N.M."/>
            <person name="Wolfe A.J."/>
        </authorList>
    </citation>
    <scope>NUCLEOTIDE SEQUENCE [LARGE SCALE GENOMIC DNA]</scope>
    <source>
        <strain evidence="7 8">UMB1016</strain>
    </source>
</reference>
<keyword evidence="8" id="KW-1185">Reference proteome</keyword>
<reference evidence="6" key="2">
    <citation type="submission" date="2022-09" db="EMBL/GenBank/DDBJ databases">
        <title>Aerococcus urinae taxonomy study.</title>
        <authorList>
            <person name="Christensen J."/>
            <person name="Senneby E."/>
        </authorList>
    </citation>
    <scope>NUCLEOTIDE SEQUENCE</scope>
    <source>
        <strain evidence="6">LUND-41-B12</strain>
    </source>
</reference>
<dbReference type="PANTHER" id="PTHR11085:SF4">
    <property type="entry name" value="NAD-DEPENDENT PROTEIN DEACYLASE"/>
    <property type="match status" value="1"/>
</dbReference>
<evidence type="ECO:0000313" key="9">
    <source>
        <dbReference type="Proteomes" id="UP001069047"/>
    </source>
</evidence>
<proteinExistence type="predicted"/>
<gene>
    <name evidence="7" type="ORF">DBT44_0003755</name>
    <name evidence="6" type="ORF">ODY61_03515</name>
</gene>
<dbReference type="NCBIfam" id="NF001752">
    <property type="entry name" value="PRK00481.1-1"/>
    <property type="match status" value="1"/>
</dbReference>
<dbReference type="EC" id="2.3.1.286" evidence="1"/>
<dbReference type="InterPro" id="IPR029035">
    <property type="entry name" value="DHS-like_NAD/FAD-binding_dom"/>
</dbReference>
<dbReference type="InterPro" id="IPR026590">
    <property type="entry name" value="Ssirtuin_cat_dom"/>
</dbReference>
<sequence>MDRNNLYNFKEAVEQAESIVFFGGAGVSTESGIPDFRSSQGVFNQDTGTQYAPETIISHSFAKKHPVLFFNFHFDKLVFPDVEPNLAHTFLVELENSGKEVTVVTQNIDDLHQKAGSSRVLELHGTVSDNYCLNCGRHYDLETTMSLRDGQGIPRCTHDGGIVRPAVVMYEEALDEEVLLDTVEAISYADLMIVAGTSLVVYPAASLVQYFRGTNLVAINKTPISVRQDALIFEDSVANVFGELQSLL</sequence>
<comment type="caution">
    <text evidence="4">Lacks conserved residue(s) required for the propagation of feature annotation.</text>
</comment>
<name>A0A1E9PID6_9LACT</name>
<dbReference type="GO" id="GO:0070403">
    <property type="term" value="F:NAD+ binding"/>
    <property type="evidence" value="ECO:0007669"/>
    <property type="project" value="InterPro"/>
</dbReference>
<keyword evidence="3" id="KW-0520">NAD</keyword>
<evidence type="ECO:0000313" key="8">
    <source>
        <dbReference type="Proteomes" id="UP000250354"/>
    </source>
</evidence>
<dbReference type="Proteomes" id="UP000250354">
    <property type="component" value="Chromosome"/>
</dbReference>
<dbReference type="PANTHER" id="PTHR11085">
    <property type="entry name" value="NAD-DEPENDENT PROTEIN DEACYLASE SIRTUIN-5, MITOCHONDRIAL-RELATED"/>
    <property type="match status" value="1"/>
</dbReference>
<dbReference type="PROSITE" id="PS50305">
    <property type="entry name" value="SIRTUIN"/>
    <property type="match status" value="1"/>
</dbReference>
<dbReference type="RefSeq" id="WP_070559103.1">
    <property type="nucleotide sequence ID" value="NZ_CAJHLG010000007.1"/>
</dbReference>
<dbReference type="Proteomes" id="UP001069047">
    <property type="component" value="Unassembled WGS sequence"/>
</dbReference>
<reference evidence="7" key="3">
    <citation type="submission" date="2024-02" db="EMBL/GenBank/DDBJ databases">
        <authorList>
            <person name="Choi B."/>
        </authorList>
    </citation>
    <scope>NUCLEOTIDE SEQUENCE</scope>
    <source>
        <strain evidence="7">UMB1016</strain>
    </source>
</reference>
<accession>A0A9Q4DCL6</accession>
<dbReference type="EMBL" id="JAOTMY010000001">
    <property type="protein sequence ID" value="MCY3087187.1"/>
    <property type="molecule type" value="Genomic_DNA"/>
</dbReference>
<dbReference type="InterPro" id="IPR050134">
    <property type="entry name" value="NAD-dep_sirtuin_deacylases"/>
</dbReference>
<evidence type="ECO:0000259" key="5">
    <source>
        <dbReference type="PROSITE" id="PS50305"/>
    </source>
</evidence>
<evidence type="ECO:0000313" key="6">
    <source>
        <dbReference type="EMBL" id="MCY3087187.1"/>
    </source>
</evidence>
<evidence type="ECO:0000256" key="4">
    <source>
        <dbReference type="PROSITE-ProRule" id="PRU00236"/>
    </source>
</evidence>
<dbReference type="EMBL" id="CP145132">
    <property type="protein sequence ID" value="WWC55434.1"/>
    <property type="molecule type" value="Genomic_DNA"/>
</dbReference>
<dbReference type="Gene3D" id="3.40.50.1220">
    <property type="entry name" value="TPP-binding domain"/>
    <property type="match status" value="1"/>
</dbReference>
<evidence type="ECO:0000256" key="1">
    <source>
        <dbReference type="ARBA" id="ARBA00012928"/>
    </source>
</evidence>
<dbReference type="Gene3D" id="3.30.1600.10">
    <property type="entry name" value="SIR2/SIRT2 'Small Domain"/>
    <property type="match status" value="1"/>
</dbReference>
<evidence type="ECO:0000313" key="7">
    <source>
        <dbReference type="EMBL" id="WWC55434.1"/>
    </source>
</evidence>
<evidence type="ECO:0000256" key="2">
    <source>
        <dbReference type="ARBA" id="ARBA00022679"/>
    </source>
</evidence>
<dbReference type="SUPFAM" id="SSF52467">
    <property type="entry name" value="DHS-like NAD/FAD-binding domain"/>
    <property type="match status" value="1"/>
</dbReference>